<proteinExistence type="predicted"/>
<dbReference type="EMBL" id="JADQDN010000013">
    <property type="protein sequence ID" value="MBF9197904.1"/>
    <property type="molecule type" value="Genomic_DNA"/>
</dbReference>
<gene>
    <name evidence="1" type="ORF">I2H36_17860</name>
</gene>
<reference evidence="1 2" key="1">
    <citation type="submission" date="2020-11" db="EMBL/GenBank/DDBJ databases">
        <authorList>
            <person name="Kim M.K."/>
        </authorList>
    </citation>
    <scope>NUCLEOTIDE SEQUENCE [LARGE SCALE GENOMIC DNA]</scope>
    <source>
        <strain evidence="1 2">BT290</strain>
    </source>
</reference>
<name>A0ABS0HX06_9HYPH</name>
<sequence>MKISLAKHGGQAAGILLGRLPQVLDTGTLSPTAAEEISRLVEAARAASPAEDNGPGRARDAMSYTITVEDGDDETVLKCSDANMFPTFAHLLRLLERHLK</sequence>
<keyword evidence="2" id="KW-1185">Reference proteome</keyword>
<accession>A0ABS0HX06</accession>
<comment type="caution">
    <text evidence="1">The sequence shown here is derived from an EMBL/GenBank/DDBJ whole genome shotgun (WGS) entry which is preliminary data.</text>
</comment>
<protein>
    <submittedName>
        <fullName evidence="1">Uncharacterized protein</fullName>
    </submittedName>
</protein>
<dbReference type="Pfam" id="PF20242">
    <property type="entry name" value="Emfourin"/>
    <property type="match status" value="1"/>
</dbReference>
<evidence type="ECO:0000313" key="2">
    <source>
        <dbReference type="Proteomes" id="UP000611708"/>
    </source>
</evidence>
<organism evidence="1 2">
    <name type="scientific">Microvirga terrestris</name>
    <dbReference type="NCBI Taxonomy" id="2791024"/>
    <lineage>
        <taxon>Bacteria</taxon>
        <taxon>Pseudomonadati</taxon>
        <taxon>Pseudomonadota</taxon>
        <taxon>Alphaproteobacteria</taxon>
        <taxon>Hyphomicrobiales</taxon>
        <taxon>Methylobacteriaceae</taxon>
        <taxon>Microvirga</taxon>
    </lineage>
</organism>
<dbReference type="RefSeq" id="WP_196265257.1">
    <property type="nucleotide sequence ID" value="NZ_JADQDN010000013.1"/>
</dbReference>
<evidence type="ECO:0000313" key="1">
    <source>
        <dbReference type="EMBL" id="MBF9197904.1"/>
    </source>
</evidence>
<dbReference type="InterPro" id="IPR049457">
    <property type="entry name" value="Emfourin"/>
</dbReference>
<dbReference type="Proteomes" id="UP000611708">
    <property type="component" value="Unassembled WGS sequence"/>
</dbReference>